<dbReference type="InterPro" id="IPR002885">
    <property type="entry name" value="PPR_rpt"/>
</dbReference>
<dbReference type="EMBL" id="CM002927">
    <property type="protein sequence ID" value="KGN49164.1"/>
    <property type="molecule type" value="Genomic_DNA"/>
</dbReference>
<dbReference type="Pfam" id="PF13041">
    <property type="entry name" value="PPR_2"/>
    <property type="match status" value="2"/>
</dbReference>
<organism evidence="4 5">
    <name type="scientific">Cucumis sativus</name>
    <name type="common">Cucumber</name>
    <dbReference type="NCBI Taxonomy" id="3659"/>
    <lineage>
        <taxon>Eukaryota</taxon>
        <taxon>Viridiplantae</taxon>
        <taxon>Streptophyta</taxon>
        <taxon>Embryophyta</taxon>
        <taxon>Tracheophyta</taxon>
        <taxon>Spermatophyta</taxon>
        <taxon>Magnoliopsida</taxon>
        <taxon>eudicotyledons</taxon>
        <taxon>Gunneridae</taxon>
        <taxon>Pentapetalae</taxon>
        <taxon>rosids</taxon>
        <taxon>fabids</taxon>
        <taxon>Cucurbitales</taxon>
        <taxon>Cucurbitaceae</taxon>
        <taxon>Benincaseae</taxon>
        <taxon>Cucumis</taxon>
    </lineage>
</organism>
<name>A0A0A0KK06_CUCSA</name>
<feature type="repeat" description="PPR" evidence="3">
    <location>
        <begin position="214"/>
        <end position="248"/>
    </location>
</feature>
<dbReference type="SUPFAM" id="SSF81901">
    <property type="entry name" value="HCP-like"/>
    <property type="match status" value="1"/>
</dbReference>
<reference evidence="4 5" key="1">
    <citation type="journal article" date="2009" name="Nat. Genet.">
        <title>The genome of the cucumber, Cucumis sativus L.</title>
        <authorList>
            <person name="Huang S."/>
            <person name="Li R."/>
            <person name="Zhang Z."/>
            <person name="Li L."/>
            <person name="Gu X."/>
            <person name="Fan W."/>
            <person name="Lucas W.J."/>
            <person name="Wang X."/>
            <person name="Xie B."/>
            <person name="Ni P."/>
            <person name="Ren Y."/>
            <person name="Zhu H."/>
            <person name="Li J."/>
            <person name="Lin K."/>
            <person name="Jin W."/>
            <person name="Fei Z."/>
            <person name="Li G."/>
            <person name="Staub J."/>
            <person name="Kilian A."/>
            <person name="van der Vossen E.A."/>
            <person name="Wu Y."/>
            <person name="Guo J."/>
            <person name="He J."/>
            <person name="Jia Z."/>
            <person name="Ren Y."/>
            <person name="Tian G."/>
            <person name="Lu Y."/>
            <person name="Ruan J."/>
            <person name="Qian W."/>
            <person name="Wang M."/>
            <person name="Huang Q."/>
            <person name="Li B."/>
            <person name="Xuan Z."/>
            <person name="Cao J."/>
            <person name="Asan"/>
            <person name="Wu Z."/>
            <person name="Zhang J."/>
            <person name="Cai Q."/>
            <person name="Bai Y."/>
            <person name="Zhao B."/>
            <person name="Han Y."/>
            <person name="Li Y."/>
            <person name="Li X."/>
            <person name="Wang S."/>
            <person name="Shi Q."/>
            <person name="Liu S."/>
            <person name="Cho W.K."/>
            <person name="Kim J.Y."/>
            <person name="Xu Y."/>
            <person name="Heller-Uszynska K."/>
            <person name="Miao H."/>
            <person name="Cheng Z."/>
            <person name="Zhang S."/>
            <person name="Wu J."/>
            <person name="Yang Y."/>
            <person name="Kang H."/>
            <person name="Li M."/>
            <person name="Liang H."/>
            <person name="Ren X."/>
            <person name="Shi Z."/>
            <person name="Wen M."/>
            <person name="Jian M."/>
            <person name="Yang H."/>
            <person name="Zhang G."/>
            <person name="Yang Z."/>
            <person name="Chen R."/>
            <person name="Liu S."/>
            <person name="Li J."/>
            <person name="Ma L."/>
            <person name="Liu H."/>
            <person name="Zhou Y."/>
            <person name="Zhao J."/>
            <person name="Fang X."/>
            <person name="Li G."/>
            <person name="Fang L."/>
            <person name="Li Y."/>
            <person name="Liu D."/>
            <person name="Zheng H."/>
            <person name="Zhang Y."/>
            <person name="Qin N."/>
            <person name="Li Z."/>
            <person name="Yang G."/>
            <person name="Yang S."/>
            <person name="Bolund L."/>
            <person name="Kristiansen K."/>
            <person name="Zheng H."/>
            <person name="Li S."/>
            <person name="Zhang X."/>
            <person name="Yang H."/>
            <person name="Wang J."/>
            <person name="Sun R."/>
            <person name="Zhang B."/>
            <person name="Jiang S."/>
            <person name="Wang J."/>
            <person name="Du Y."/>
            <person name="Li S."/>
        </authorList>
    </citation>
    <scope>NUCLEOTIDE SEQUENCE [LARGE SCALE GENOMIC DNA]</scope>
    <source>
        <strain evidence="5">cv. 9930</strain>
    </source>
</reference>
<keyword evidence="2" id="KW-0677">Repeat</keyword>
<evidence type="ECO:0000256" key="1">
    <source>
        <dbReference type="ARBA" id="ARBA00007626"/>
    </source>
</evidence>
<feature type="repeat" description="PPR" evidence="3">
    <location>
        <begin position="179"/>
        <end position="213"/>
    </location>
</feature>
<dbReference type="Proteomes" id="UP000029981">
    <property type="component" value="Chromosome 6"/>
</dbReference>
<dbReference type="Pfam" id="PF01535">
    <property type="entry name" value="PPR"/>
    <property type="match status" value="3"/>
</dbReference>
<dbReference type="AlphaFoldDB" id="A0A0A0KK06"/>
<dbReference type="InterPro" id="IPR011990">
    <property type="entry name" value="TPR-like_helical_dom_sf"/>
</dbReference>
<evidence type="ECO:0008006" key="6">
    <source>
        <dbReference type="Google" id="ProtNLM"/>
    </source>
</evidence>
<feature type="repeat" description="PPR" evidence="3">
    <location>
        <begin position="249"/>
        <end position="283"/>
    </location>
</feature>
<accession>A0A0A0KK06</accession>
<evidence type="ECO:0000256" key="3">
    <source>
        <dbReference type="PROSITE-ProRule" id="PRU00708"/>
    </source>
</evidence>
<feature type="repeat" description="PPR" evidence="3">
    <location>
        <begin position="284"/>
        <end position="318"/>
    </location>
</feature>
<dbReference type="Gramene" id="KGN49164">
    <property type="protein sequence ID" value="KGN49164"/>
    <property type="gene ID" value="Csa_6G516720"/>
</dbReference>
<sequence>MSSSSPFRRLHCLFNHSRSPAPAFNKPNLSLSSLATKKSKKSPTATPLTDENRLQKLVQRFIINSESKQFRRKNDTYDSTVRFLAVRKKFSMIEEIIEAQKKYDEIKEEGFVIRLIRLYGKAGMFSQARKLFDELPELKCERTVRSFNALLVSCVKSKEFDQVEKIFREVPQELSIEADVSSYNIVINAYCEMDDFDKAILFFNHMEKNGMEPDLVTFNTLLTALYRKGQFLDGESMWARMENKNIVPDLVSYNARLRGMVLDKRIQDGIELLAKMEEKEIKPDVHIYNTLITSFCKDGDLEEAKKWYYKLKESEVDPNATTYRTLLPLLCEKGDFDSGLQLCKEAINKRFVFHTAEVQRVVDGLAEVSKTEEAKDLVELYNSKNNLKFKLKLPQNST</sequence>
<protein>
    <recommendedName>
        <fullName evidence="6">Pentacotripeptide-repeat region of PRORP domain-containing protein</fullName>
    </recommendedName>
</protein>
<keyword evidence="5" id="KW-1185">Reference proteome</keyword>
<dbReference type="PANTHER" id="PTHR47941">
    <property type="entry name" value="PENTATRICOPEPTIDE REPEAT-CONTAINING PROTEIN 3, MITOCHONDRIAL"/>
    <property type="match status" value="1"/>
</dbReference>
<dbReference type="eggNOG" id="KOG4197">
    <property type="taxonomic scope" value="Eukaryota"/>
</dbReference>
<evidence type="ECO:0000313" key="4">
    <source>
        <dbReference type="EMBL" id="KGN49164.1"/>
    </source>
</evidence>
<dbReference type="Gene3D" id="1.25.40.10">
    <property type="entry name" value="Tetratricopeptide repeat domain"/>
    <property type="match status" value="2"/>
</dbReference>
<reference evidence="4 5" key="2">
    <citation type="journal article" date="2009" name="PLoS ONE">
        <title>An integrated genetic and cytogenetic map of the cucumber genome.</title>
        <authorList>
            <person name="Ren Y."/>
            <person name="Zhang Z."/>
            <person name="Liu J."/>
            <person name="Staub J.E."/>
            <person name="Han Y."/>
            <person name="Cheng Z."/>
            <person name="Li X."/>
            <person name="Lu J."/>
            <person name="Miao H."/>
            <person name="Kang H."/>
            <person name="Xie B."/>
            <person name="Gu X."/>
            <person name="Wang X."/>
            <person name="Du Y."/>
            <person name="Jin W."/>
            <person name="Huang S."/>
        </authorList>
    </citation>
    <scope>NUCLEOTIDE SEQUENCE [LARGE SCALE GENOMIC DNA]</scope>
    <source>
        <strain evidence="5">cv. 9930</strain>
    </source>
</reference>
<dbReference type="PROSITE" id="PS51375">
    <property type="entry name" value="PPR"/>
    <property type="match status" value="4"/>
</dbReference>
<evidence type="ECO:0000256" key="2">
    <source>
        <dbReference type="ARBA" id="ARBA00022737"/>
    </source>
</evidence>
<dbReference type="GO" id="GO:0003729">
    <property type="term" value="F:mRNA binding"/>
    <property type="evidence" value="ECO:0000318"/>
    <property type="project" value="GO_Central"/>
</dbReference>
<gene>
    <name evidence="4" type="ORF">Csa_6G516720</name>
</gene>
<dbReference type="NCBIfam" id="TIGR00756">
    <property type="entry name" value="PPR"/>
    <property type="match status" value="5"/>
</dbReference>
<proteinExistence type="inferred from homology"/>
<reference evidence="4 5" key="4">
    <citation type="journal article" date="2011" name="BMC Genomics">
        <title>RNA-Seq improves annotation of protein-coding genes in the cucumber genome.</title>
        <authorList>
            <person name="Li Z."/>
            <person name="Zhang Z."/>
            <person name="Yan P."/>
            <person name="Huang S."/>
            <person name="Fei Z."/>
            <person name="Lin K."/>
        </authorList>
    </citation>
    <scope>NUCLEOTIDE SEQUENCE [LARGE SCALE GENOMIC DNA]</scope>
    <source>
        <strain evidence="5">cv. 9930</strain>
    </source>
</reference>
<comment type="similarity">
    <text evidence="1">Belongs to the PPR family. P subfamily.</text>
</comment>
<reference evidence="4 5" key="3">
    <citation type="journal article" date="2010" name="BMC Genomics">
        <title>Transcriptome sequencing and comparative analysis of cucumber flowers with different sex types.</title>
        <authorList>
            <person name="Guo S."/>
            <person name="Zheng Y."/>
            <person name="Joung J.G."/>
            <person name="Liu S."/>
            <person name="Zhang Z."/>
            <person name="Crasta O.R."/>
            <person name="Sobral B.W."/>
            <person name="Xu Y."/>
            <person name="Huang S."/>
            <person name="Fei Z."/>
        </authorList>
    </citation>
    <scope>NUCLEOTIDE SEQUENCE [LARGE SCALE GENOMIC DNA]</scope>
    <source>
        <strain evidence="5">cv. 9930</strain>
    </source>
</reference>
<evidence type="ECO:0000313" key="5">
    <source>
        <dbReference type="Proteomes" id="UP000029981"/>
    </source>
</evidence>
<dbReference type="OMA" id="EIWGLME"/>